<dbReference type="InterPro" id="IPR006059">
    <property type="entry name" value="SBP"/>
</dbReference>
<dbReference type="CDD" id="cd13585">
    <property type="entry name" value="PBP2_TMBP_like"/>
    <property type="match status" value="1"/>
</dbReference>
<feature type="signal peptide" evidence="1">
    <location>
        <begin position="1"/>
        <end position="27"/>
    </location>
</feature>
<reference evidence="2" key="1">
    <citation type="submission" date="2024-05" db="EMBL/GenBank/DDBJ databases">
        <authorList>
            <person name="Cai S.Y."/>
            <person name="Jin L.M."/>
            <person name="Li H.R."/>
        </authorList>
    </citation>
    <scope>NUCLEOTIDE SEQUENCE</scope>
    <source>
        <strain evidence="2">A5-74</strain>
    </source>
</reference>
<keyword evidence="1" id="KW-0732">Signal</keyword>
<dbReference type="SUPFAM" id="SSF53850">
    <property type="entry name" value="Periplasmic binding protein-like II"/>
    <property type="match status" value="1"/>
</dbReference>
<name>A0AAU8DII0_9ACTN</name>
<feature type="chain" id="PRO_5043515551" evidence="1">
    <location>
        <begin position="28"/>
        <end position="441"/>
    </location>
</feature>
<dbReference type="InterPro" id="IPR050490">
    <property type="entry name" value="Bact_solute-bd_prot1"/>
</dbReference>
<dbReference type="PANTHER" id="PTHR43649">
    <property type="entry name" value="ARABINOSE-BINDING PROTEIN-RELATED"/>
    <property type="match status" value="1"/>
</dbReference>
<sequence length="441" mass="46280">MKRTRPHILRRSSLAALALGSTLLLSACVSNSGGGQVSTAGSSLAPDEKVSLTFSSYAFQAPTVAATEKIVSDWNAANPNIQVTYQKVAAESVHDKLVTQFAGNQAPDIIHDESADIAGFSRQGYLADLSPMVPADLKSDVPQSVWDSVTYDGKITGTPTIAQVYTIFVNKKLLAAAGVALPTADKPWTWDDLATNAKKLSSGTVSGLAWGLKSPTAGIMSTGLAFDGTFFSGDSKAPTVTVGDNELQVPNRITKMLADGSMAKDSVSLSGSDVLAGYFGGKYAMIMAGNYIATQIDEQAPADFDWTMLPLLKGTNQHQASNPQTLSIAKQSKYPAQAMQFIAYFMKSENLAAIAEGDALIPVTASASAAMGKKLGTGHGWDAILGSADQLVDAPWNKADKFPDWKSKYATPAYQEFLAGKTDAAGLGTALTTGWKTLSGG</sequence>
<proteinExistence type="predicted"/>
<dbReference type="Gene3D" id="3.40.190.10">
    <property type="entry name" value="Periplasmic binding protein-like II"/>
    <property type="match status" value="1"/>
</dbReference>
<evidence type="ECO:0000313" key="2">
    <source>
        <dbReference type="EMBL" id="XCG61972.1"/>
    </source>
</evidence>
<protein>
    <submittedName>
        <fullName evidence="2">Sugar ABC transporter substrate-binding protein</fullName>
    </submittedName>
</protein>
<dbReference type="PANTHER" id="PTHR43649:SF30">
    <property type="entry name" value="ABC TRANSPORTER SUBSTRATE-BINDING PROTEIN"/>
    <property type="match status" value="1"/>
</dbReference>
<gene>
    <name evidence="2" type="ORF">ABLG96_11810</name>
</gene>
<dbReference type="Pfam" id="PF01547">
    <property type="entry name" value="SBP_bac_1"/>
    <property type="match status" value="1"/>
</dbReference>
<evidence type="ECO:0000256" key="1">
    <source>
        <dbReference type="SAM" id="SignalP"/>
    </source>
</evidence>
<dbReference type="EMBL" id="CP159218">
    <property type="protein sequence ID" value="XCG61972.1"/>
    <property type="molecule type" value="Genomic_DNA"/>
</dbReference>
<dbReference type="PROSITE" id="PS51257">
    <property type="entry name" value="PROKAR_LIPOPROTEIN"/>
    <property type="match status" value="1"/>
</dbReference>
<dbReference type="RefSeq" id="WP_353647588.1">
    <property type="nucleotide sequence ID" value="NZ_CP159218.1"/>
</dbReference>
<organism evidence="2">
    <name type="scientific">Nakamurella sp. A5-74</name>
    <dbReference type="NCBI Taxonomy" id="3158264"/>
    <lineage>
        <taxon>Bacteria</taxon>
        <taxon>Bacillati</taxon>
        <taxon>Actinomycetota</taxon>
        <taxon>Actinomycetes</taxon>
        <taxon>Nakamurellales</taxon>
        <taxon>Nakamurellaceae</taxon>
        <taxon>Nakamurella</taxon>
    </lineage>
</organism>
<dbReference type="AlphaFoldDB" id="A0AAU8DII0"/>
<accession>A0AAU8DII0</accession>